<dbReference type="EMBL" id="JAFREP010000039">
    <property type="protein sequence ID" value="MBO1322560.1"/>
    <property type="molecule type" value="Genomic_DNA"/>
</dbReference>
<evidence type="ECO:0008006" key="4">
    <source>
        <dbReference type="Google" id="ProtNLM"/>
    </source>
</evidence>
<dbReference type="PROSITE" id="PS50088">
    <property type="entry name" value="ANK_REPEAT"/>
    <property type="match status" value="1"/>
</dbReference>
<keyword evidence="1" id="KW-0040">ANK repeat</keyword>
<reference evidence="2" key="1">
    <citation type="submission" date="2021-03" db="EMBL/GenBank/DDBJ databases">
        <authorList>
            <person name="Wang G."/>
        </authorList>
    </citation>
    <scope>NUCLEOTIDE SEQUENCE</scope>
    <source>
        <strain evidence="2">KCTC 12899</strain>
    </source>
</reference>
<feature type="repeat" description="ANK" evidence="1">
    <location>
        <begin position="242"/>
        <end position="274"/>
    </location>
</feature>
<dbReference type="InterPro" id="IPR036770">
    <property type="entry name" value="Ankyrin_rpt-contain_sf"/>
</dbReference>
<name>A0A8J7QHH9_9BACT</name>
<dbReference type="SUPFAM" id="SSF48403">
    <property type="entry name" value="Ankyrin repeat"/>
    <property type="match status" value="1"/>
</dbReference>
<keyword evidence="3" id="KW-1185">Reference proteome</keyword>
<evidence type="ECO:0000313" key="3">
    <source>
        <dbReference type="Proteomes" id="UP000664417"/>
    </source>
</evidence>
<dbReference type="AlphaFoldDB" id="A0A8J7QHH9"/>
<comment type="caution">
    <text evidence="2">The sequence shown here is derived from an EMBL/GenBank/DDBJ whole genome shotgun (WGS) entry which is preliminary data.</text>
</comment>
<dbReference type="Gene3D" id="1.25.40.20">
    <property type="entry name" value="Ankyrin repeat-containing domain"/>
    <property type="match status" value="1"/>
</dbReference>
<gene>
    <name evidence="2" type="ORF">J3U88_29065</name>
</gene>
<dbReference type="Pfam" id="PF00023">
    <property type="entry name" value="Ank"/>
    <property type="match status" value="1"/>
</dbReference>
<evidence type="ECO:0000256" key="1">
    <source>
        <dbReference type="PROSITE-ProRule" id="PRU00023"/>
    </source>
</evidence>
<dbReference type="Proteomes" id="UP000664417">
    <property type="component" value="Unassembled WGS sequence"/>
</dbReference>
<accession>A0A8J7QHH9</accession>
<sequence>MLPVNRIPCRRIIRQPTDRFCEGTGVDSHCYGKLGQSSTKDGDGNMLLFLIAAWLSDPVELRFSGGSFQLPESLELVSIPENESLLMAAAPRNGGECTLTLLRMNLLVTDLDQVWQHYKNGLAEDLGAIHVLAEASVTDDGGMPVLTAEVGAEMEGQPMRLLFFFTAQSADTYVLMAIGSESCVLAAKPAFKQVRSGLRFENPAHLDRTVALLQTLSKKDMDPEQIRVKLLGGADVNGFHPKYGTPLMRAVVCGNPYMVKSLLEAGADPNKIVDGLGPFEHVVIARPSIAALRDIYRKVPAGDATEPTLIDILKDLDQQLRLGILWGRVATVRSALQRGASLETKDEEGRDVRTILNETMTEFKALELDTTAYQEIKRMLDDHGRQK</sequence>
<protein>
    <recommendedName>
        <fullName evidence="4">Ankyrin repeat domain-containing protein</fullName>
    </recommendedName>
</protein>
<dbReference type="InterPro" id="IPR002110">
    <property type="entry name" value="Ankyrin_rpt"/>
</dbReference>
<evidence type="ECO:0000313" key="2">
    <source>
        <dbReference type="EMBL" id="MBO1322560.1"/>
    </source>
</evidence>
<dbReference type="RefSeq" id="WP_207862533.1">
    <property type="nucleotide sequence ID" value="NZ_JAFREP010000039.1"/>
</dbReference>
<dbReference type="PROSITE" id="PS50297">
    <property type="entry name" value="ANK_REP_REGION"/>
    <property type="match status" value="1"/>
</dbReference>
<proteinExistence type="predicted"/>
<organism evidence="2 3">
    <name type="scientific">Acanthopleuribacter pedis</name>
    <dbReference type="NCBI Taxonomy" id="442870"/>
    <lineage>
        <taxon>Bacteria</taxon>
        <taxon>Pseudomonadati</taxon>
        <taxon>Acidobacteriota</taxon>
        <taxon>Holophagae</taxon>
        <taxon>Acanthopleuribacterales</taxon>
        <taxon>Acanthopleuribacteraceae</taxon>
        <taxon>Acanthopleuribacter</taxon>
    </lineage>
</organism>